<feature type="domain" description="EamA" evidence="2">
    <location>
        <begin position="21"/>
        <end position="144"/>
    </location>
</feature>
<accession>A0A365U7Y2</accession>
<feature type="transmembrane region" description="Helical" evidence="1">
    <location>
        <begin position="190"/>
        <end position="212"/>
    </location>
</feature>
<feature type="transmembrane region" description="Helical" evidence="1">
    <location>
        <begin position="128"/>
        <end position="145"/>
    </location>
</feature>
<reference evidence="3 4" key="1">
    <citation type="submission" date="2018-07" db="EMBL/GenBank/DDBJ databases">
        <title>Rhodosalinus sp. strain E84T genomic sequence and assembly.</title>
        <authorList>
            <person name="Liu Z.-W."/>
            <person name="Lu D.-C."/>
        </authorList>
    </citation>
    <scope>NUCLEOTIDE SEQUENCE [LARGE SCALE GENOMIC DNA]</scope>
    <source>
        <strain evidence="3 4">E84</strain>
    </source>
</reference>
<gene>
    <name evidence="3" type="ORF">DRV85_09780</name>
</gene>
<dbReference type="RefSeq" id="WP_113289274.1">
    <property type="nucleotide sequence ID" value="NZ_QNTQ01000008.1"/>
</dbReference>
<feature type="transmembrane region" description="Helical" evidence="1">
    <location>
        <begin position="12"/>
        <end position="35"/>
    </location>
</feature>
<dbReference type="AlphaFoldDB" id="A0A365U7Y2"/>
<dbReference type="EMBL" id="QNTQ01000008">
    <property type="protein sequence ID" value="RBI84946.1"/>
    <property type="molecule type" value="Genomic_DNA"/>
</dbReference>
<dbReference type="SUPFAM" id="SSF103481">
    <property type="entry name" value="Multidrug resistance efflux transporter EmrE"/>
    <property type="match status" value="2"/>
</dbReference>
<feature type="transmembrane region" description="Helical" evidence="1">
    <location>
        <begin position="73"/>
        <end position="92"/>
    </location>
</feature>
<keyword evidence="1" id="KW-0812">Transmembrane</keyword>
<dbReference type="OrthoDB" id="6105449at2"/>
<evidence type="ECO:0000313" key="3">
    <source>
        <dbReference type="EMBL" id="RBI84946.1"/>
    </source>
</evidence>
<dbReference type="Pfam" id="PF00892">
    <property type="entry name" value="EamA"/>
    <property type="match status" value="2"/>
</dbReference>
<dbReference type="GO" id="GO:0016020">
    <property type="term" value="C:membrane"/>
    <property type="evidence" value="ECO:0007669"/>
    <property type="project" value="InterPro"/>
</dbReference>
<comment type="caution">
    <text evidence="3">The sequence shown here is derived from an EMBL/GenBank/DDBJ whole genome shotgun (WGS) entry which is preliminary data.</text>
</comment>
<dbReference type="InterPro" id="IPR037185">
    <property type="entry name" value="EmrE-like"/>
</dbReference>
<evidence type="ECO:0000256" key="1">
    <source>
        <dbReference type="SAM" id="Phobius"/>
    </source>
</evidence>
<evidence type="ECO:0000313" key="4">
    <source>
        <dbReference type="Proteomes" id="UP000253370"/>
    </source>
</evidence>
<dbReference type="Proteomes" id="UP000253370">
    <property type="component" value="Unassembled WGS sequence"/>
</dbReference>
<feature type="transmembrane region" description="Helical" evidence="1">
    <location>
        <begin position="218"/>
        <end position="238"/>
    </location>
</feature>
<keyword evidence="1" id="KW-0472">Membrane</keyword>
<sequence>MTQATLRHSPLAGPGAATAGIVAASVCFGLVPLFARELQAAGMADAAIAFYRYAFSTLVLLPFLPRARAKRGPAAIMVGTGVLMSLGWLGYLDALRTLPVASAGVIYMSYPLFALLLGWLLAGAAVGWRGWLAGAMILGGAALLAEGGGLAGAGPLALLKALAAPLTFGLGIVILSSFMHGLTAPERMVCTTLGAVLGMAPLLMATPVAGFLPASEAGWLMIAGLGLATALIPQMLYVSAAPRVGPGRAAAAGSVELPTMLAIGALAFGEVLGPREIASAALVLAAILTAPAVRPGAPGLTGRKRLFGL</sequence>
<dbReference type="PANTHER" id="PTHR22911">
    <property type="entry name" value="ACYL-MALONYL CONDENSING ENZYME-RELATED"/>
    <property type="match status" value="1"/>
</dbReference>
<evidence type="ECO:0000259" key="2">
    <source>
        <dbReference type="Pfam" id="PF00892"/>
    </source>
</evidence>
<keyword evidence="1" id="KW-1133">Transmembrane helix</keyword>
<dbReference type="InterPro" id="IPR000620">
    <property type="entry name" value="EamA_dom"/>
</dbReference>
<feature type="transmembrane region" description="Helical" evidence="1">
    <location>
        <begin position="157"/>
        <end position="178"/>
    </location>
</feature>
<feature type="domain" description="EamA" evidence="2">
    <location>
        <begin position="157"/>
        <end position="288"/>
    </location>
</feature>
<protein>
    <submittedName>
        <fullName evidence="3">EamA/RhaT family transporter</fullName>
    </submittedName>
</protein>
<feature type="transmembrane region" description="Helical" evidence="1">
    <location>
        <begin position="41"/>
        <end position="61"/>
    </location>
</feature>
<feature type="transmembrane region" description="Helical" evidence="1">
    <location>
        <begin position="98"/>
        <end position="121"/>
    </location>
</feature>
<proteinExistence type="predicted"/>
<name>A0A365U7Y2_9RHOB</name>
<organism evidence="3 4">
    <name type="scientific">Rhodosalinus halophilus</name>
    <dbReference type="NCBI Taxonomy" id="2259333"/>
    <lineage>
        <taxon>Bacteria</taxon>
        <taxon>Pseudomonadati</taxon>
        <taxon>Pseudomonadota</taxon>
        <taxon>Alphaproteobacteria</taxon>
        <taxon>Rhodobacterales</taxon>
        <taxon>Paracoccaceae</taxon>
        <taxon>Rhodosalinus</taxon>
    </lineage>
</organism>
<keyword evidence="4" id="KW-1185">Reference proteome</keyword>